<evidence type="ECO:0000259" key="8">
    <source>
        <dbReference type="PROSITE" id="PS50845"/>
    </source>
</evidence>
<evidence type="ECO:0000313" key="9">
    <source>
        <dbReference type="EMBL" id="KAJ5538848.1"/>
    </source>
</evidence>
<evidence type="ECO:0000256" key="5">
    <source>
        <dbReference type="ARBA" id="ARBA00023136"/>
    </source>
</evidence>
<accession>A0AAD6CUE5</accession>
<evidence type="ECO:0000256" key="6">
    <source>
        <dbReference type="RuleBase" id="RU363132"/>
    </source>
</evidence>
<feature type="transmembrane region" description="Helical" evidence="6">
    <location>
        <begin position="104"/>
        <end position="123"/>
    </location>
</feature>
<feature type="region of interest" description="Disordered" evidence="7">
    <location>
        <begin position="309"/>
        <end position="328"/>
    </location>
</feature>
<dbReference type="GO" id="GO:0005789">
    <property type="term" value="C:endoplasmic reticulum membrane"/>
    <property type="evidence" value="ECO:0007669"/>
    <property type="project" value="UniProtKB-SubCell"/>
</dbReference>
<evidence type="ECO:0000256" key="7">
    <source>
        <dbReference type="SAM" id="MobiDB-lite"/>
    </source>
</evidence>
<evidence type="ECO:0000256" key="2">
    <source>
        <dbReference type="ARBA" id="ARBA00022692"/>
    </source>
</evidence>
<dbReference type="EMBL" id="JAQIZZ010000006">
    <property type="protein sequence ID" value="KAJ5538848.1"/>
    <property type="molecule type" value="Genomic_DNA"/>
</dbReference>
<feature type="region of interest" description="Disordered" evidence="7">
    <location>
        <begin position="269"/>
        <end position="304"/>
    </location>
</feature>
<evidence type="ECO:0000256" key="1">
    <source>
        <dbReference type="ARBA" id="ARBA00004477"/>
    </source>
</evidence>
<comment type="caution">
    <text evidence="9">The sequence shown here is derived from an EMBL/GenBank/DDBJ whole genome shotgun (WGS) entry which is preliminary data.</text>
</comment>
<keyword evidence="10" id="KW-1185">Reference proteome</keyword>
<keyword evidence="2 6" id="KW-0812">Transmembrane</keyword>
<feature type="transmembrane region" description="Helical" evidence="6">
    <location>
        <begin position="193"/>
        <end position="212"/>
    </location>
</feature>
<proteinExistence type="predicted"/>
<feature type="transmembrane region" description="Helical" evidence="6">
    <location>
        <begin position="79"/>
        <end position="98"/>
    </location>
</feature>
<comment type="subcellular location">
    <subcellularLocation>
        <location evidence="1 6">Endoplasmic reticulum membrane</location>
        <topology evidence="1 6">Multi-pass membrane protein</topology>
    </subcellularLocation>
</comment>
<evidence type="ECO:0000256" key="4">
    <source>
        <dbReference type="ARBA" id="ARBA00022989"/>
    </source>
</evidence>
<dbReference type="InterPro" id="IPR003388">
    <property type="entry name" value="Reticulon"/>
</dbReference>
<dbReference type="Proteomes" id="UP001220324">
    <property type="component" value="Unassembled WGS sequence"/>
</dbReference>
<reference evidence="9 10" key="1">
    <citation type="journal article" date="2023" name="IMA Fungus">
        <title>Comparative genomic study of the Penicillium genus elucidates a diverse pangenome and 15 lateral gene transfer events.</title>
        <authorList>
            <person name="Petersen C."/>
            <person name="Sorensen T."/>
            <person name="Nielsen M.R."/>
            <person name="Sondergaard T.E."/>
            <person name="Sorensen J.L."/>
            <person name="Fitzpatrick D.A."/>
            <person name="Frisvad J.C."/>
            <person name="Nielsen K.L."/>
        </authorList>
    </citation>
    <scope>NUCLEOTIDE SEQUENCE [LARGE SCALE GENOMIC DNA]</scope>
    <source>
        <strain evidence="9 10">IBT 35679</strain>
    </source>
</reference>
<keyword evidence="5 6" id="KW-0472">Membrane</keyword>
<evidence type="ECO:0000256" key="3">
    <source>
        <dbReference type="ARBA" id="ARBA00022824"/>
    </source>
</evidence>
<evidence type="ECO:0000313" key="10">
    <source>
        <dbReference type="Proteomes" id="UP001220324"/>
    </source>
</evidence>
<dbReference type="PROSITE" id="PS50845">
    <property type="entry name" value="RETICULON"/>
    <property type="match status" value="1"/>
</dbReference>
<organism evidence="9 10">
    <name type="scientific">Penicillium frequentans</name>
    <dbReference type="NCBI Taxonomy" id="3151616"/>
    <lineage>
        <taxon>Eukaryota</taxon>
        <taxon>Fungi</taxon>
        <taxon>Dikarya</taxon>
        <taxon>Ascomycota</taxon>
        <taxon>Pezizomycotina</taxon>
        <taxon>Eurotiomycetes</taxon>
        <taxon>Eurotiomycetidae</taxon>
        <taxon>Eurotiales</taxon>
        <taxon>Aspergillaceae</taxon>
        <taxon>Penicillium</taxon>
    </lineage>
</organism>
<dbReference type="AlphaFoldDB" id="A0AAD6CUE5"/>
<name>A0AAD6CUE5_9EURO</name>
<sequence length="328" mass="36486">MADSGDVSYPNTGSIQDFVTKGPIVDNVKSEVSKTSGELQELKNSRVTPSTTTNNGQPLTHYHSLLYSLLSWEQPRATAVSYASIIGFIFAARYLPLLRWAFKFLYMSLGVTAAVEIAGHVILKKGIASSFRPRRYYTIPKETHEAVLEDLSQLLDFFLIEFQRILFAENVVHTVAAFTAAFLGYWLIRFVPVWGLTVIGVTTAYFGPLVYISNREIIDEQIQNIQDIVNAQTNQLKDLAGERTSHATGLMKQYVGDYSHKAQEYIGRRSVSPEMTKAPTPVKTEPTPEPTIKTEDFPEAPNLEPVAQVVESVESAPQAAEREPLLAV</sequence>
<feature type="compositionally biased region" description="Low complexity" evidence="7">
    <location>
        <begin position="276"/>
        <end position="285"/>
    </location>
</feature>
<keyword evidence="4 6" id="KW-1133">Transmembrane helix</keyword>
<keyword evidence="3 6" id="KW-0256">Endoplasmic reticulum</keyword>
<dbReference type="Pfam" id="PF02453">
    <property type="entry name" value="Reticulon"/>
    <property type="match status" value="1"/>
</dbReference>
<gene>
    <name evidence="9" type="ORF">N7494_008327</name>
</gene>
<protein>
    <recommendedName>
        <fullName evidence="6">Reticulon-like protein</fullName>
    </recommendedName>
</protein>
<feature type="transmembrane region" description="Helical" evidence="6">
    <location>
        <begin position="165"/>
        <end position="187"/>
    </location>
</feature>
<feature type="domain" description="Reticulon" evidence="8">
    <location>
        <begin position="66"/>
        <end position="263"/>
    </location>
</feature>